<organism evidence="1">
    <name type="scientific">marine sediment metagenome</name>
    <dbReference type="NCBI Taxonomy" id="412755"/>
    <lineage>
        <taxon>unclassified sequences</taxon>
        <taxon>metagenomes</taxon>
        <taxon>ecological metagenomes</taxon>
    </lineage>
</organism>
<sequence length="195" mass="22307">MNKVSIILPTIRRTKAERCIEAALKYKGLTDIEIVQGFDTDRIGAPKMVKRLVDKSSHDLVMFLGDDTIPNKGYMDEALKAMATLPDGWGLVALNDQMNGSEMLATHWLADKRLLPFLDGEFFHTGYWHCCCDRELTIRCKVLGRYVYAPNAVINHDHPGKTGHPLTGDYGRVYSRKWWEHDDDLLSERNRNGWV</sequence>
<dbReference type="Gene3D" id="3.90.550.10">
    <property type="entry name" value="Spore Coat Polysaccharide Biosynthesis Protein SpsA, Chain A"/>
    <property type="match status" value="1"/>
</dbReference>
<reference evidence="1" key="1">
    <citation type="journal article" date="2015" name="Nature">
        <title>Complex archaea that bridge the gap between prokaryotes and eukaryotes.</title>
        <authorList>
            <person name="Spang A."/>
            <person name="Saw J.H."/>
            <person name="Jorgensen S.L."/>
            <person name="Zaremba-Niedzwiedzka K."/>
            <person name="Martijn J."/>
            <person name="Lind A.E."/>
            <person name="van Eijk R."/>
            <person name="Schleper C."/>
            <person name="Guy L."/>
            <person name="Ettema T.J."/>
        </authorList>
    </citation>
    <scope>NUCLEOTIDE SEQUENCE</scope>
</reference>
<accession>A0A0F9GFT5</accession>
<evidence type="ECO:0000313" key="1">
    <source>
        <dbReference type="EMBL" id="KKL97628.1"/>
    </source>
</evidence>
<proteinExistence type="predicted"/>
<gene>
    <name evidence="1" type="ORF">LCGC14_1832560</name>
</gene>
<dbReference type="EMBL" id="LAZR01018122">
    <property type="protein sequence ID" value="KKL97628.1"/>
    <property type="molecule type" value="Genomic_DNA"/>
</dbReference>
<protein>
    <recommendedName>
        <fullName evidence="2">Glycosyltransferase 2-like domain-containing protein</fullName>
    </recommendedName>
</protein>
<evidence type="ECO:0008006" key="2">
    <source>
        <dbReference type="Google" id="ProtNLM"/>
    </source>
</evidence>
<comment type="caution">
    <text evidence="1">The sequence shown here is derived from an EMBL/GenBank/DDBJ whole genome shotgun (WGS) entry which is preliminary data.</text>
</comment>
<dbReference type="SUPFAM" id="SSF53448">
    <property type="entry name" value="Nucleotide-diphospho-sugar transferases"/>
    <property type="match status" value="1"/>
</dbReference>
<name>A0A0F9GFT5_9ZZZZ</name>
<dbReference type="AlphaFoldDB" id="A0A0F9GFT5"/>
<dbReference type="InterPro" id="IPR029044">
    <property type="entry name" value="Nucleotide-diphossugar_trans"/>
</dbReference>